<dbReference type="Gene3D" id="1.10.238.10">
    <property type="entry name" value="EF-hand"/>
    <property type="match status" value="2"/>
</dbReference>
<feature type="domain" description="EF-hand" evidence="3">
    <location>
        <begin position="15"/>
        <end position="50"/>
    </location>
</feature>
<dbReference type="PANTHER" id="PTHR23050">
    <property type="entry name" value="CALCIUM BINDING PROTEIN"/>
    <property type="match status" value="1"/>
</dbReference>
<feature type="domain" description="EF-hand" evidence="3">
    <location>
        <begin position="100"/>
        <end position="135"/>
    </location>
</feature>
<organism evidence="4">
    <name type="scientific">Spirodela intermedia</name>
    <name type="common">Intermediate duckweed</name>
    <dbReference type="NCBI Taxonomy" id="51605"/>
    <lineage>
        <taxon>Eukaryota</taxon>
        <taxon>Viridiplantae</taxon>
        <taxon>Streptophyta</taxon>
        <taxon>Embryophyta</taxon>
        <taxon>Tracheophyta</taxon>
        <taxon>Spermatophyta</taxon>
        <taxon>Magnoliopsida</taxon>
        <taxon>Liliopsida</taxon>
        <taxon>Araceae</taxon>
        <taxon>Lemnoideae</taxon>
        <taxon>Spirodela</taxon>
    </lineage>
</organism>
<protein>
    <recommendedName>
        <fullName evidence="3">EF-hand domain-containing protein</fullName>
    </recommendedName>
</protein>
<evidence type="ECO:0000313" key="5">
    <source>
        <dbReference type="Proteomes" id="UP001189122"/>
    </source>
</evidence>
<dbReference type="InterPro" id="IPR018247">
    <property type="entry name" value="EF_Hand_1_Ca_BS"/>
</dbReference>
<dbReference type="PROSITE" id="PS00018">
    <property type="entry name" value="EF_HAND_1"/>
    <property type="match status" value="3"/>
</dbReference>
<dbReference type="GO" id="GO:0005509">
    <property type="term" value="F:calcium ion binding"/>
    <property type="evidence" value="ECO:0007669"/>
    <property type="project" value="InterPro"/>
</dbReference>
<dbReference type="Proteomes" id="UP001189122">
    <property type="component" value="Unassembled WGS sequence"/>
</dbReference>
<dbReference type="AlphaFoldDB" id="A0A7I8I8Q7"/>
<dbReference type="SMART" id="SM00054">
    <property type="entry name" value="EFh"/>
    <property type="match status" value="3"/>
</dbReference>
<keyword evidence="2" id="KW-0106">Calcium</keyword>
<evidence type="ECO:0000256" key="1">
    <source>
        <dbReference type="ARBA" id="ARBA00022737"/>
    </source>
</evidence>
<dbReference type="Pfam" id="PF13499">
    <property type="entry name" value="EF-hand_7"/>
    <property type="match status" value="1"/>
</dbReference>
<evidence type="ECO:0000256" key="2">
    <source>
        <dbReference type="ARBA" id="ARBA00022837"/>
    </source>
</evidence>
<keyword evidence="5" id="KW-1185">Reference proteome</keyword>
<dbReference type="EMBL" id="CACRZD030000001">
    <property type="protein sequence ID" value="CAA6653864.1"/>
    <property type="molecule type" value="Genomic_DNA"/>
</dbReference>
<keyword evidence="1" id="KW-0677">Repeat</keyword>
<dbReference type="CDD" id="cd00051">
    <property type="entry name" value="EFh"/>
    <property type="match status" value="1"/>
</dbReference>
<evidence type="ECO:0000259" key="3">
    <source>
        <dbReference type="PROSITE" id="PS50222"/>
    </source>
</evidence>
<proteinExistence type="predicted"/>
<sequence length="168" mass="18426">MCPSRRYGGVGAGKKREEPLRPAFEVLDMDGDGRIGRDDLKKFYFAASEAAATATEEWVEEEEVIIRSMIAAADADRDGFVAFEEFERVLLRRRRGDGGYGGGVMEEAFREMDRDGDGKVGFEDLRGFMEGAGLEASDDEILAMITVAGRSGGVRFDDLLKILAVDLA</sequence>
<dbReference type="InterPro" id="IPR002048">
    <property type="entry name" value="EF_hand_dom"/>
</dbReference>
<gene>
    <name evidence="4" type="ORF">SI7747_01000454</name>
</gene>
<evidence type="ECO:0000313" key="4">
    <source>
        <dbReference type="EMBL" id="CAA2614052.1"/>
    </source>
</evidence>
<dbReference type="SUPFAM" id="SSF47473">
    <property type="entry name" value="EF-hand"/>
    <property type="match status" value="1"/>
</dbReference>
<dbReference type="InterPro" id="IPR011992">
    <property type="entry name" value="EF-hand-dom_pair"/>
</dbReference>
<feature type="domain" description="EF-hand" evidence="3">
    <location>
        <begin position="61"/>
        <end position="96"/>
    </location>
</feature>
<dbReference type="InterPro" id="IPR050145">
    <property type="entry name" value="Centrin_CML-like"/>
</dbReference>
<dbReference type="EMBL" id="LR743588">
    <property type="protein sequence ID" value="CAA2614052.1"/>
    <property type="molecule type" value="Genomic_DNA"/>
</dbReference>
<name>A0A7I8I8Q7_SPIIN</name>
<dbReference type="Pfam" id="PF00036">
    <property type="entry name" value="EF-hand_1"/>
    <property type="match status" value="1"/>
</dbReference>
<accession>A0A7I8I8Q7</accession>
<dbReference type="PROSITE" id="PS50222">
    <property type="entry name" value="EF_HAND_2"/>
    <property type="match status" value="3"/>
</dbReference>
<reference evidence="4 5" key="1">
    <citation type="submission" date="2019-12" db="EMBL/GenBank/DDBJ databases">
        <authorList>
            <person name="Scholz U."/>
            <person name="Mascher M."/>
            <person name="Fiebig A."/>
        </authorList>
    </citation>
    <scope>NUCLEOTIDE SEQUENCE</scope>
</reference>